<evidence type="ECO:0000313" key="2">
    <source>
        <dbReference type="Proteomes" id="UP000799776"/>
    </source>
</evidence>
<proteinExistence type="predicted"/>
<dbReference type="Proteomes" id="UP000799776">
    <property type="component" value="Unassembled WGS sequence"/>
</dbReference>
<evidence type="ECO:0000313" key="1">
    <source>
        <dbReference type="EMBL" id="KAF2086015.1"/>
    </source>
</evidence>
<sequence length="110" mass="12099">MHPDSLVCRSGMAQLSGLCLLLTGHWCNGGRRVYIQAVRGQMYMELSKKLDILSTSVSHVGKNEERERATRMSIRMVNAAAAGQQKKKMLVFVRDSGGLCQVLLEASEGC</sequence>
<name>A0A9P4HVI0_9PEZI</name>
<reference evidence="1" key="1">
    <citation type="journal article" date="2020" name="Stud. Mycol.">
        <title>101 Dothideomycetes genomes: a test case for predicting lifestyles and emergence of pathogens.</title>
        <authorList>
            <person name="Haridas S."/>
            <person name="Albert R."/>
            <person name="Binder M."/>
            <person name="Bloem J."/>
            <person name="Labutti K."/>
            <person name="Salamov A."/>
            <person name="Andreopoulos B."/>
            <person name="Baker S."/>
            <person name="Barry K."/>
            <person name="Bills G."/>
            <person name="Bluhm B."/>
            <person name="Cannon C."/>
            <person name="Castanera R."/>
            <person name="Culley D."/>
            <person name="Daum C."/>
            <person name="Ezra D."/>
            <person name="Gonzalez J."/>
            <person name="Henrissat B."/>
            <person name="Kuo A."/>
            <person name="Liang C."/>
            <person name="Lipzen A."/>
            <person name="Lutzoni F."/>
            <person name="Magnuson J."/>
            <person name="Mondo S."/>
            <person name="Nolan M."/>
            <person name="Ohm R."/>
            <person name="Pangilinan J."/>
            <person name="Park H.-J."/>
            <person name="Ramirez L."/>
            <person name="Alfaro M."/>
            <person name="Sun H."/>
            <person name="Tritt A."/>
            <person name="Yoshinaga Y."/>
            <person name="Zwiers L.-H."/>
            <person name="Turgeon B."/>
            <person name="Goodwin S."/>
            <person name="Spatafora J."/>
            <person name="Crous P."/>
            <person name="Grigoriev I."/>
        </authorList>
    </citation>
    <scope>NUCLEOTIDE SEQUENCE</scope>
    <source>
        <strain evidence="1">CBS 121410</strain>
    </source>
</reference>
<accession>A0A9P4HVI0</accession>
<protein>
    <submittedName>
        <fullName evidence="1">Uncharacterized protein</fullName>
    </submittedName>
</protein>
<keyword evidence="2" id="KW-1185">Reference proteome</keyword>
<dbReference type="AlphaFoldDB" id="A0A9P4HVI0"/>
<comment type="caution">
    <text evidence="1">The sequence shown here is derived from an EMBL/GenBank/DDBJ whole genome shotgun (WGS) entry which is preliminary data.</text>
</comment>
<organism evidence="1 2">
    <name type="scientific">Saccharata proteae CBS 121410</name>
    <dbReference type="NCBI Taxonomy" id="1314787"/>
    <lineage>
        <taxon>Eukaryota</taxon>
        <taxon>Fungi</taxon>
        <taxon>Dikarya</taxon>
        <taxon>Ascomycota</taxon>
        <taxon>Pezizomycotina</taxon>
        <taxon>Dothideomycetes</taxon>
        <taxon>Dothideomycetes incertae sedis</taxon>
        <taxon>Botryosphaeriales</taxon>
        <taxon>Saccharataceae</taxon>
        <taxon>Saccharata</taxon>
    </lineage>
</organism>
<gene>
    <name evidence="1" type="ORF">K490DRAFT_58341</name>
</gene>
<dbReference type="EMBL" id="ML978727">
    <property type="protein sequence ID" value="KAF2086015.1"/>
    <property type="molecule type" value="Genomic_DNA"/>
</dbReference>